<name>A0AAD3HCA5_9STRA</name>
<keyword evidence="1" id="KW-0808">Transferase</keyword>
<dbReference type="Pfam" id="PF01504">
    <property type="entry name" value="PIP5K"/>
    <property type="match status" value="1"/>
</dbReference>
<dbReference type="GO" id="GO:0005886">
    <property type="term" value="C:plasma membrane"/>
    <property type="evidence" value="ECO:0007669"/>
    <property type="project" value="TreeGrafter"/>
</dbReference>
<proteinExistence type="predicted"/>
<keyword evidence="1" id="KW-0547">Nucleotide-binding</keyword>
<dbReference type="GO" id="GO:0016308">
    <property type="term" value="F:1-phosphatidylinositol-4-phosphate 5-kinase activity"/>
    <property type="evidence" value="ECO:0007669"/>
    <property type="project" value="TreeGrafter"/>
</dbReference>
<evidence type="ECO:0000313" key="4">
    <source>
        <dbReference type="Proteomes" id="UP001054902"/>
    </source>
</evidence>
<dbReference type="InterPro" id="IPR023610">
    <property type="entry name" value="PInositol-4/5-P-5/4-kinase"/>
</dbReference>
<keyword evidence="4" id="KW-1185">Reference proteome</keyword>
<gene>
    <name evidence="3" type="ORF">CTEN210_14380</name>
</gene>
<dbReference type="Gene3D" id="3.30.810.10">
    <property type="entry name" value="2-Layer Sandwich"/>
    <property type="match status" value="1"/>
</dbReference>
<dbReference type="InterPro" id="IPR002498">
    <property type="entry name" value="PInositol-4-P-4/5-kinase_core"/>
</dbReference>
<evidence type="ECO:0000313" key="3">
    <source>
        <dbReference type="EMBL" id="GFH57904.1"/>
    </source>
</evidence>
<dbReference type="PANTHER" id="PTHR23086:SF8">
    <property type="entry name" value="PHOSPHATIDYLINOSITOL 5-PHOSPHATE 4-KINASE, ISOFORM A"/>
    <property type="match status" value="1"/>
</dbReference>
<comment type="caution">
    <text evidence="3">The sequence shown here is derived from an EMBL/GenBank/DDBJ whole genome shotgun (WGS) entry which is preliminary data.</text>
</comment>
<dbReference type="PANTHER" id="PTHR23086">
    <property type="entry name" value="PHOSPHATIDYLINOSITOL-4-PHOSPHATE 5-KINASE"/>
    <property type="match status" value="1"/>
</dbReference>
<dbReference type="AlphaFoldDB" id="A0AAD3HCA5"/>
<dbReference type="Gene3D" id="3.30.800.10">
    <property type="entry name" value="Phosphatidylinositol Phosphate Kinase II Beta"/>
    <property type="match status" value="1"/>
</dbReference>
<dbReference type="GO" id="GO:0005524">
    <property type="term" value="F:ATP binding"/>
    <property type="evidence" value="ECO:0007669"/>
    <property type="project" value="UniProtKB-UniRule"/>
</dbReference>
<evidence type="ECO:0000259" key="2">
    <source>
        <dbReference type="PROSITE" id="PS51455"/>
    </source>
</evidence>
<dbReference type="GO" id="GO:0046854">
    <property type="term" value="P:phosphatidylinositol phosphate biosynthetic process"/>
    <property type="evidence" value="ECO:0007669"/>
    <property type="project" value="TreeGrafter"/>
</dbReference>
<keyword evidence="1" id="KW-0418">Kinase</keyword>
<dbReference type="SUPFAM" id="SSF56104">
    <property type="entry name" value="SAICAR synthase-like"/>
    <property type="match status" value="1"/>
</dbReference>
<dbReference type="InterPro" id="IPR027483">
    <property type="entry name" value="PInositol-4-P-4/5-kinase_C_sf"/>
</dbReference>
<feature type="domain" description="PIPK" evidence="2">
    <location>
        <begin position="192"/>
        <end position="633"/>
    </location>
</feature>
<protein>
    <recommendedName>
        <fullName evidence="2">PIPK domain-containing protein</fullName>
    </recommendedName>
</protein>
<sequence>MLVEAFLQAVILGTTAIASLRAGSRALYSFRHEELGMMDGPLILSPLDIAEIRRQGNNSDGEVSPLWESTFAFSEAVRILHDEEQLHLLDNIWKGNWRDDEAADKSYSLASPHKSAKHKLLLSKNENKKPDNSTTELSLVIAEENKLKQWHSPRLISSIGKYFVKRAHDVIASGQAMKSICQELWKCHPLFGDHFLFKKLFLEDDHDEIELDEEDSDIDFNSYYSTLVNLPELTEKEKDLIGIDGTDDENQEKFAHIKVFAPLAFSKLRKRFKIDEQTFLSSILESGPYVSFQSNSKGAARVGGFFFFTRDGAYMIKTIKKVEIKAILEMLPKYYTFMKRNAKRSLLTRFCGLYSIQLGSKDSNEEEDEKCFLIMNSVFPPEASQFISERFDLKGSTVGRECSKEERESKGSHAVLKDLDLLKEVEVMKSVSKSFQLPDCGLSIGPTAKAALLAQLRRDLGLLVECSVMDYSLLVGVVNMEVMEDNQTPVIVKDEIEKIMQINRSKTKSRAMKILSTLSTPLQQLGAPVKTICQATCNGVQSTLSTVLTLPFPYYGAGKCGVDGGCLSIINGHRLGKRAVYYMGVIDFLQPWSTQKVLENQFKGVMGYDKSAISCVDPKEYAERFLNFMDKVIT</sequence>
<dbReference type="InterPro" id="IPR027484">
    <property type="entry name" value="PInositol-4-P-5-kinase_N"/>
</dbReference>
<dbReference type="CDD" id="cd00139">
    <property type="entry name" value="PIPKc"/>
    <property type="match status" value="1"/>
</dbReference>
<evidence type="ECO:0000256" key="1">
    <source>
        <dbReference type="PROSITE-ProRule" id="PRU00781"/>
    </source>
</evidence>
<dbReference type="SMART" id="SM00330">
    <property type="entry name" value="PIPKc"/>
    <property type="match status" value="1"/>
</dbReference>
<dbReference type="Proteomes" id="UP001054902">
    <property type="component" value="Unassembled WGS sequence"/>
</dbReference>
<accession>A0AAD3HCA5</accession>
<keyword evidence="1" id="KW-0067">ATP-binding</keyword>
<dbReference type="EMBL" id="BLLK01000060">
    <property type="protein sequence ID" value="GFH57904.1"/>
    <property type="molecule type" value="Genomic_DNA"/>
</dbReference>
<dbReference type="PROSITE" id="PS51455">
    <property type="entry name" value="PIPK"/>
    <property type="match status" value="1"/>
</dbReference>
<organism evidence="3 4">
    <name type="scientific">Chaetoceros tenuissimus</name>
    <dbReference type="NCBI Taxonomy" id="426638"/>
    <lineage>
        <taxon>Eukaryota</taxon>
        <taxon>Sar</taxon>
        <taxon>Stramenopiles</taxon>
        <taxon>Ochrophyta</taxon>
        <taxon>Bacillariophyta</taxon>
        <taxon>Coscinodiscophyceae</taxon>
        <taxon>Chaetocerotophycidae</taxon>
        <taxon>Chaetocerotales</taxon>
        <taxon>Chaetocerotaceae</taxon>
        <taxon>Chaetoceros</taxon>
    </lineage>
</organism>
<reference evidence="3 4" key="1">
    <citation type="journal article" date="2021" name="Sci. Rep.">
        <title>The genome of the diatom Chaetoceros tenuissimus carries an ancient integrated fragment of an extant virus.</title>
        <authorList>
            <person name="Hongo Y."/>
            <person name="Kimura K."/>
            <person name="Takaki Y."/>
            <person name="Yoshida Y."/>
            <person name="Baba S."/>
            <person name="Kobayashi G."/>
            <person name="Nagasaki K."/>
            <person name="Hano T."/>
            <person name="Tomaru Y."/>
        </authorList>
    </citation>
    <scope>NUCLEOTIDE SEQUENCE [LARGE SCALE GENOMIC DNA]</scope>
    <source>
        <strain evidence="3 4">NIES-3715</strain>
    </source>
</reference>